<dbReference type="RefSeq" id="WP_019597892.1">
    <property type="nucleotide sequence ID" value="NZ_FNQC01000004.1"/>
</dbReference>
<feature type="transmembrane region" description="Helical" evidence="1">
    <location>
        <begin position="114"/>
        <end position="134"/>
    </location>
</feature>
<comment type="caution">
    <text evidence="2">The sequence shown here is derived from an EMBL/GenBank/DDBJ whole genome shotgun (WGS) entry which is preliminary data.</text>
</comment>
<keyword evidence="3" id="KW-1185">Reference proteome</keyword>
<reference evidence="2 3" key="1">
    <citation type="submission" date="2016-10" db="EMBL/GenBank/DDBJ databases">
        <authorList>
            <person name="Varghese N."/>
            <person name="Submissions S."/>
        </authorList>
    </citation>
    <scope>NUCLEOTIDE SEQUENCE [LARGE SCALE GENOMIC DNA]</scope>
    <source>
        <strain evidence="2 3">DSM 17997</strain>
    </source>
</reference>
<gene>
    <name evidence="2" type="ORF">SAMN05444412_104311</name>
</gene>
<dbReference type="EMBL" id="FNQC01000004">
    <property type="protein sequence ID" value="SDZ01450.1"/>
    <property type="molecule type" value="Genomic_DNA"/>
</dbReference>
<sequence length="207" mass="23744">MKLSKLQIEEINLAIKTKIYYYDIRSELVDHLASSIEHEISENDDSFKITLEKAMANLDLNKSQSQILFSQHLSSIKNLFIGWLLPSHICWVLLVICVSFFLIQIGVIAPNQTYLSFSIVMSIVITAPFLNGIFKKQMLYHSEFLSNINSLFLIYVSMSFLFDLAIENFNLPKEIFLPILIGILSGQMLIGIRLISKTYKKINLAFK</sequence>
<protein>
    <recommendedName>
        <fullName evidence="4">DUF1129 family protein</fullName>
    </recommendedName>
</protein>
<evidence type="ECO:0000313" key="3">
    <source>
        <dbReference type="Proteomes" id="UP000199663"/>
    </source>
</evidence>
<feature type="transmembrane region" description="Helical" evidence="1">
    <location>
        <begin position="80"/>
        <end position="108"/>
    </location>
</feature>
<feature type="transmembrane region" description="Helical" evidence="1">
    <location>
        <begin position="146"/>
        <end position="169"/>
    </location>
</feature>
<evidence type="ECO:0000256" key="1">
    <source>
        <dbReference type="SAM" id="Phobius"/>
    </source>
</evidence>
<keyword evidence="1" id="KW-1133">Transmembrane helix</keyword>
<keyword evidence="1" id="KW-0812">Transmembrane</keyword>
<accession>A0A1H3PK87</accession>
<organism evidence="2 3">
    <name type="scientific">Rhodonellum ikkaensis</name>
    <dbReference type="NCBI Taxonomy" id="336829"/>
    <lineage>
        <taxon>Bacteria</taxon>
        <taxon>Pseudomonadati</taxon>
        <taxon>Bacteroidota</taxon>
        <taxon>Cytophagia</taxon>
        <taxon>Cytophagales</taxon>
        <taxon>Cytophagaceae</taxon>
        <taxon>Rhodonellum</taxon>
    </lineage>
</organism>
<proteinExistence type="predicted"/>
<evidence type="ECO:0008006" key="4">
    <source>
        <dbReference type="Google" id="ProtNLM"/>
    </source>
</evidence>
<dbReference type="Proteomes" id="UP000199663">
    <property type="component" value="Unassembled WGS sequence"/>
</dbReference>
<keyword evidence="1" id="KW-0472">Membrane</keyword>
<evidence type="ECO:0000313" key="2">
    <source>
        <dbReference type="EMBL" id="SDZ01450.1"/>
    </source>
</evidence>
<feature type="transmembrane region" description="Helical" evidence="1">
    <location>
        <begin position="175"/>
        <end position="195"/>
    </location>
</feature>
<name>A0A1H3PK87_9BACT</name>